<evidence type="ECO:0000256" key="1">
    <source>
        <dbReference type="SAM" id="Phobius"/>
    </source>
</evidence>
<dbReference type="AlphaFoldDB" id="A0A8H7Q8H8"/>
<comment type="caution">
    <text evidence="2">The sequence shown here is derived from an EMBL/GenBank/DDBJ whole genome shotgun (WGS) entry which is preliminary data.</text>
</comment>
<keyword evidence="3" id="KW-1185">Reference proteome</keyword>
<keyword evidence="1" id="KW-0812">Transmembrane</keyword>
<reference evidence="2" key="1">
    <citation type="submission" date="2020-12" db="EMBL/GenBank/DDBJ databases">
        <title>Metabolic potential, ecology and presence of endohyphal bacteria is reflected in genomic diversity of Mucoromycotina.</title>
        <authorList>
            <person name="Muszewska A."/>
            <person name="Okrasinska A."/>
            <person name="Steczkiewicz K."/>
            <person name="Drgas O."/>
            <person name="Orlowska M."/>
            <person name="Perlinska-Lenart U."/>
            <person name="Aleksandrzak-Piekarczyk T."/>
            <person name="Szatraj K."/>
            <person name="Zielenkiewicz U."/>
            <person name="Pilsyk S."/>
            <person name="Malc E."/>
            <person name="Mieczkowski P."/>
            <person name="Kruszewska J.S."/>
            <person name="Biernat P."/>
            <person name="Pawlowska J."/>
        </authorList>
    </citation>
    <scope>NUCLEOTIDE SEQUENCE</scope>
    <source>
        <strain evidence="2">WA0000051536</strain>
    </source>
</reference>
<evidence type="ECO:0000313" key="2">
    <source>
        <dbReference type="EMBL" id="KAG2187153.1"/>
    </source>
</evidence>
<feature type="transmembrane region" description="Helical" evidence="1">
    <location>
        <begin position="42"/>
        <end position="62"/>
    </location>
</feature>
<name>A0A8H7Q8H8_9FUNG</name>
<proteinExistence type="predicted"/>
<organism evidence="2 3">
    <name type="scientific">Umbelopsis vinacea</name>
    <dbReference type="NCBI Taxonomy" id="44442"/>
    <lineage>
        <taxon>Eukaryota</taxon>
        <taxon>Fungi</taxon>
        <taxon>Fungi incertae sedis</taxon>
        <taxon>Mucoromycota</taxon>
        <taxon>Mucoromycotina</taxon>
        <taxon>Umbelopsidomycetes</taxon>
        <taxon>Umbelopsidales</taxon>
        <taxon>Umbelopsidaceae</taxon>
        <taxon>Umbelopsis</taxon>
    </lineage>
</organism>
<evidence type="ECO:0000313" key="3">
    <source>
        <dbReference type="Proteomes" id="UP000612746"/>
    </source>
</evidence>
<gene>
    <name evidence="2" type="ORF">INT44_004823</name>
</gene>
<keyword evidence="1" id="KW-0472">Membrane</keyword>
<keyword evidence="1" id="KW-1133">Transmembrane helix</keyword>
<dbReference type="EMBL" id="JAEPRA010000003">
    <property type="protein sequence ID" value="KAG2187153.1"/>
    <property type="molecule type" value="Genomic_DNA"/>
</dbReference>
<accession>A0A8H7Q8H8</accession>
<dbReference type="Proteomes" id="UP000612746">
    <property type="component" value="Unassembled WGS sequence"/>
</dbReference>
<sequence length="97" mass="10453">MQVCTKKIHVDYSPSGPPSIPPLLGVNQVASPENKSTLNDMLALPALTFALNLALILGNGVAQLATMIANNSTQIINFRRAMTILQTSIQETKVMFD</sequence>
<protein>
    <submittedName>
        <fullName evidence="2">Uncharacterized protein</fullName>
    </submittedName>
</protein>